<dbReference type="Proteomes" id="UP000244810">
    <property type="component" value="Unassembled WGS sequence"/>
</dbReference>
<dbReference type="GO" id="GO:0033214">
    <property type="term" value="P:siderophore-iron import into cell"/>
    <property type="evidence" value="ECO:0007669"/>
    <property type="project" value="TreeGrafter"/>
</dbReference>
<dbReference type="InterPro" id="IPR000522">
    <property type="entry name" value="ABC_transptr_permease_BtuC"/>
</dbReference>
<keyword evidence="3" id="KW-0813">Transport</keyword>
<reference evidence="9 10" key="1">
    <citation type="journal article" date="2011" name="Syst. Appl. Microbiol.">
        <title>Defluviimonas denitrificans gen. nov., sp. nov., and Pararhodobacter aggregans gen. nov., sp. nov., non-phototrophic Rhodobacteraceae from the biofilter of a marine aquaculture.</title>
        <authorList>
            <person name="Foesel B.U."/>
            <person name="Drake H.L."/>
            <person name="Schramm A."/>
        </authorList>
    </citation>
    <scope>NUCLEOTIDE SEQUENCE [LARGE SCALE GENOMIC DNA]</scope>
    <source>
        <strain evidence="9 10">D1-19</strain>
    </source>
</reference>
<dbReference type="Gene3D" id="1.10.3470.10">
    <property type="entry name" value="ABC transporter involved in vitamin B12 uptake, BtuC"/>
    <property type="match status" value="1"/>
</dbReference>
<dbReference type="InterPro" id="IPR037294">
    <property type="entry name" value="ABC_BtuC-like"/>
</dbReference>
<evidence type="ECO:0000256" key="6">
    <source>
        <dbReference type="ARBA" id="ARBA00022989"/>
    </source>
</evidence>
<dbReference type="Pfam" id="PF01032">
    <property type="entry name" value="FecCD"/>
    <property type="match status" value="1"/>
</dbReference>
<feature type="transmembrane region" description="Helical" evidence="8">
    <location>
        <begin position="183"/>
        <end position="203"/>
    </location>
</feature>
<feature type="transmembrane region" description="Helical" evidence="8">
    <location>
        <begin position="49"/>
        <end position="65"/>
    </location>
</feature>
<keyword evidence="6 8" id="KW-1133">Transmembrane helix</keyword>
<evidence type="ECO:0000256" key="7">
    <source>
        <dbReference type="ARBA" id="ARBA00023136"/>
    </source>
</evidence>
<protein>
    <submittedName>
        <fullName evidence="9">Enterobactin ABC transporter permease</fullName>
    </submittedName>
</protein>
<feature type="transmembrane region" description="Helical" evidence="8">
    <location>
        <begin position="108"/>
        <end position="129"/>
    </location>
</feature>
<comment type="caution">
    <text evidence="9">The sequence shown here is derived from an EMBL/GenBank/DDBJ whole genome shotgun (WGS) entry which is preliminary data.</text>
</comment>
<keyword evidence="5 8" id="KW-0812">Transmembrane</keyword>
<evidence type="ECO:0000256" key="8">
    <source>
        <dbReference type="SAM" id="Phobius"/>
    </source>
</evidence>
<feature type="transmembrane region" description="Helical" evidence="8">
    <location>
        <begin position="296"/>
        <end position="317"/>
    </location>
</feature>
<evidence type="ECO:0000256" key="4">
    <source>
        <dbReference type="ARBA" id="ARBA00022475"/>
    </source>
</evidence>
<proteinExistence type="inferred from homology"/>
<dbReference type="OrthoDB" id="9796260at2"/>
<evidence type="ECO:0000256" key="2">
    <source>
        <dbReference type="ARBA" id="ARBA00007935"/>
    </source>
</evidence>
<evidence type="ECO:0000256" key="1">
    <source>
        <dbReference type="ARBA" id="ARBA00004651"/>
    </source>
</evidence>
<dbReference type="PANTHER" id="PTHR30472">
    <property type="entry name" value="FERRIC ENTEROBACTIN TRANSPORT SYSTEM PERMEASE PROTEIN"/>
    <property type="match status" value="1"/>
</dbReference>
<dbReference type="EMBL" id="QDDR01000007">
    <property type="protein sequence ID" value="PVE46811.1"/>
    <property type="molecule type" value="Genomic_DNA"/>
</dbReference>
<dbReference type="GO" id="GO:0022857">
    <property type="term" value="F:transmembrane transporter activity"/>
    <property type="evidence" value="ECO:0007669"/>
    <property type="project" value="InterPro"/>
</dbReference>
<evidence type="ECO:0000313" key="10">
    <source>
        <dbReference type="Proteomes" id="UP000244810"/>
    </source>
</evidence>
<dbReference type="AlphaFoldDB" id="A0A2T7UQE1"/>
<keyword evidence="4" id="KW-1003">Cell membrane</keyword>
<dbReference type="GO" id="GO:0005886">
    <property type="term" value="C:plasma membrane"/>
    <property type="evidence" value="ECO:0007669"/>
    <property type="project" value="UniProtKB-SubCell"/>
</dbReference>
<evidence type="ECO:0000256" key="5">
    <source>
        <dbReference type="ARBA" id="ARBA00022692"/>
    </source>
</evidence>
<dbReference type="RefSeq" id="WP_107752383.1">
    <property type="nucleotide sequence ID" value="NZ_QBKF01000007.1"/>
</dbReference>
<comment type="subcellular location">
    <subcellularLocation>
        <location evidence="1">Cell membrane</location>
        <topology evidence="1">Multi-pass membrane protein</topology>
    </subcellularLocation>
</comment>
<gene>
    <name evidence="9" type="ORF">DDE23_14090</name>
</gene>
<dbReference type="SUPFAM" id="SSF81345">
    <property type="entry name" value="ABC transporter involved in vitamin B12 uptake, BtuC"/>
    <property type="match status" value="1"/>
</dbReference>
<dbReference type="PANTHER" id="PTHR30472:SF19">
    <property type="entry name" value="PETROBACTIN IMPORT SYSTEM PERMEASE PROTEIN YCLO"/>
    <property type="match status" value="1"/>
</dbReference>
<comment type="similarity">
    <text evidence="2">Belongs to the binding-protein-dependent transport system permease family. FecCD subfamily.</text>
</comment>
<feature type="transmembrane region" description="Helical" evidence="8">
    <location>
        <begin position="215"/>
        <end position="238"/>
    </location>
</feature>
<organism evidence="9 10">
    <name type="scientific">Pararhodobacter aggregans</name>
    <dbReference type="NCBI Taxonomy" id="404875"/>
    <lineage>
        <taxon>Bacteria</taxon>
        <taxon>Pseudomonadati</taxon>
        <taxon>Pseudomonadota</taxon>
        <taxon>Alphaproteobacteria</taxon>
        <taxon>Rhodobacterales</taxon>
        <taxon>Paracoccaceae</taxon>
        <taxon>Pararhodobacter</taxon>
    </lineage>
</organism>
<keyword evidence="10" id="KW-1185">Reference proteome</keyword>
<feature type="transmembrane region" description="Helical" evidence="8">
    <location>
        <begin position="270"/>
        <end position="290"/>
    </location>
</feature>
<name>A0A2T7UQE1_9RHOB</name>
<feature type="transmembrane region" description="Helical" evidence="8">
    <location>
        <begin position="136"/>
        <end position="157"/>
    </location>
</feature>
<evidence type="ECO:0000256" key="3">
    <source>
        <dbReference type="ARBA" id="ARBA00022448"/>
    </source>
</evidence>
<accession>A0A2T7UQE1</accession>
<keyword evidence="7 8" id="KW-0472">Membrane</keyword>
<evidence type="ECO:0000313" key="9">
    <source>
        <dbReference type="EMBL" id="PVE46811.1"/>
    </source>
</evidence>
<feature type="transmembrane region" description="Helical" evidence="8">
    <location>
        <begin position="77"/>
        <end position="96"/>
    </location>
</feature>
<sequence length="322" mass="34362">MAPEIRKRQIARRLALLTLLAVLAAAAFLLLNARGSWDFLLPFRGRKLAALAVVAVAIALSTVVFQTVTQNRILTPAIMGFDALYVLIQTGLVFGLGAGRVSALDARLVFGLELGAMVLFALLLFRWMFGPAARNLHLLMLVGIVLGTLFRSISGFLQRIIDPDSFTVLQDRLFASFNAVDPGLLTLSALIVAGLALVLWRLVPELDVLALGREAAIGLGVPQERLVLGLLVIVTMLVALSTALVGPVTFLGLLVANLAYLLMPTARHAVLLPAAALIALITLIGGQTLLERVLHYDTALAVVVEFAGGLVFILLVIRGVAR</sequence>